<dbReference type="PANTHER" id="PTHR30535">
    <property type="entry name" value="VITAMIN B12-BINDING PROTEIN"/>
    <property type="match status" value="1"/>
</dbReference>
<dbReference type="Proteomes" id="UP000664122">
    <property type="component" value="Unassembled WGS sequence"/>
</dbReference>
<name>A0A939FYE2_9HYPH</name>
<comment type="caution">
    <text evidence="3">The sequence shown here is derived from an EMBL/GenBank/DDBJ whole genome shotgun (WGS) entry which is preliminary data.</text>
</comment>
<sequence length="344" mass="36425">MSRKRSLAGLVASALIALPLALSAGMAKADATKYPLTLKNCGVTLTFKQAPSHIVSIGQSSTEILYSLGLAEKVAGTALWVGPVLPQFAAANAKVKRLADNDPSFESVVGQHPDLVTNQFQWQVGPNGVVGTRKQFADLGIPVYTSPSDCVGKNNAAGGDGTRSEPFTTALIDREIADLAEIFNVQDRGQALIAKLKAREAAAKAMIAGVKKPVSAVFWFSSPAGAGDPYVAGQLGAPGYIMSTLGVKNVITTNDEWPTVGWETIARANPTFIVLAKMSRRRFPADDVAVKERFLHDDPVASQMSAVKQGHIIEIDAQAMNPTIRTIDGIEILAKALKDAGYAK</sequence>
<keyword evidence="1" id="KW-0732">Signal</keyword>
<dbReference type="Pfam" id="PF01497">
    <property type="entry name" value="Peripla_BP_2"/>
    <property type="match status" value="1"/>
</dbReference>
<organism evidence="3 4">
    <name type="scientific">Jiella flava</name>
    <dbReference type="NCBI Taxonomy" id="2816857"/>
    <lineage>
        <taxon>Bacteria</taxon>
        <taxon>Pseudomonadati</taxon>
        <taxon>Pseudomonadota</taxon>
        <taxon>Alphaproteobacteria</taxon>
        <taxon>Hyphomicrobiales</taxon>
        <taxon>Aurantimonadaceae</taxon>
        <taxon>Jiella</taxon>
    </lineage>
</organism>
<protein>
    <submittedName>
        <fullName evidence="3">ABC transporter substrate-binding protein</fullName>
    </submittedName>
</protein>
<dbReference type="SUPFAM" id="SSF53807">
    <property type="entry name" value="Helical backbone' metal receptor"/>
    <property type="match status" value="1"/>
</dbReference>
<dbReference type="InterPro" id="IPR050902">
    <property type="entry name" value="ABC_Transporter_SBP"/>
</dbReference>
<feature type="domain" description="Fe/B12 periplasmic-binding" evidence="2">
    <location>
        <begin position="53"/>
        <end position="344"/>
    </location>
</feature>
<feature type="chain" id="PRO_5037923524" evidence="1">
    <location>
        <begin position="30"/>
        <end position="344"/>
    </location>
</feature>
<dbReference type="RefSeq" id="WP_207257259.1">
    <property type="nucleotide sequence ID" value="NZ_JAFMPP010000005.1"/>
</dbReference>
<dbReference type="InterPro" id="IPR002491">
    <property type="entry name" value="ABC_transptr_periplasmic_BD"/>
</dbReference>
<proteinExistence type="predicted"/>
<gene>
    <name evidence="3" type="ORF">J1C48_07780</name>
</gene>
<dbReference type="PROSITE" id="PS50983">
    <property type="entry name" value="FE_B12_PBP"/>
    <property type="match status" value="1"/>
</dbReference>
<keyword evidence="4" id="KW-1185">Reference proteome</keyword>
<dbReference type="AlphaFoldDB" id="A0A939FYE2"/>
<dbReference type="PANTHER" id="PTHR30535:SF7">
    <property type="entry name" value="IRON(III) DICITRATE-BINDING PROTEIN"/>
    <property type="match status" value="1"/>
</dbReference>
<evidence type="ECO:0000313" key="4">
    <source>
        <dbReference type="Proteomes" id="UP000664122"/>
    </source>
</evidence>
<evidence type="ECO:0000313" key="3">
    <source>
        <dbReference type="EMBL" id="MBO0662470.1"/>
    </source>
</evidence>
<feature type="signal peptide" evidence="1">
    <location>
        <begin position="1"/>
        <end position="29"/>
    </location>
</feature>
<reference evidence="3" key="1">
    <citation type="submission" date="2021-03" db="EMBL/GenBank/DDBJ databases">
        <title>Whole genome sequence of Jiella sp. CQZ9-1.</title>
        <authorList>
            <person name="Tuo L."/>
        </authorList>
    </citation>
    <scope>NUCLEOTIDE SEQUENCE</scope>
    <source>
        <strain evidence="3">CQZ9-1</strain>
    </source>
</reference>
<accession>A0A939FYE2</accession>
<evidence type="ECO:0000256" key="1">
    <source>
        <dbReference type="SAM" id="SignalP"/>
    </source>
</evidence>
<evidence type="ECO:0000259" key="2">
    <source>
        <dbReference type="PROSITE" id="PS50983"/>
    </source>
</evidence>
<dbReference type="Gene3D" id="3.40.50.1980">
    <property type="entry name" value="Nitrogenase molybdenum iron protein domain"/>
    <property type="match status" value="2"/>
</dbReference>
<dbReference type="EMBL" id="JAFMPP010000005">
    <property type="protein sequence ID" value="MBO0662470.1"/>
    <property type="molecule type" value="Genomic_DNA"/>
</dbReference>